<dbReference type="AlphaFoldDB" id="D8S6Y2"/>
<dbReference type="EMBL" id="GL377604">
    <property type="protein sequence ID" value="EFJ19889.1"/>
    <property type="molecule type" value="Genomic_DNA"/>
</dbReference>
<name>D8S6Y2_SELML</name>
<dbReference type="Gramene" id="EFJ19889">
    <property type="protein sequence ID" value="EFJ19889"/>
    <property type="gene ID" value="SELMODRAFT_418721"/>
</dbReference>
<keyword evidence="2" id="KW-1185">Reference proteome</keyword>
<reference evidence="1 2" key="1">
    <citation type="journal article" date="2011" name="Science">
        <title>The Selaginella genome identifies genetic changes associated with the evolution of vascular plants.</title>
        <authorList>
            <person name="Banks J.A."/>
            <person name="Nishiyama T."/>
            <person name="Hasebe M."/>
            <person name="Bowman J.L."/>
            <person name="Gribskov M."/>
            <person name="dePamphilis C."/>
            <person name="Albert V.A."/>
            <person name="Aono N."/>
            <person name="Aoyama T."/>
            <person name="Ambrose B.A."/>
            <person name="Ashton N.W."/>
            <person name="Axtell M.J."/>
            <person name="Barker E."/>
            <person name="Barker M.S."/>
            <person name="Bennetzen J.L."/>
            <person name="Bonawitz N.D."/>
            <person name="Chapple C."/>
            <person name="Cheng C."/>
            <person name="Correa L.G."/>
            <person name="Dacre M."/>
            <person name="DeBarry J."/>
            <person name="Dreyer I."/>
            <person name="Elias M."/>
            <person name="Engstrom E.M."/>
            <person name="Estelle M."/>
            <person name="Feng L."/>
            <person name="Finet C."/>
            <person name="Floyd S.K."/>
            <person name="Frommer W.B."/>
            <person name="Fujita T."/>
            <person name="Gramzow L."/>
            <person name="Gutensohn M."/>
            <person name="Harholt J."/>
            <person name="Hattori M."/>
            <person name="Heyl A."/>
            <person name="Hirai T."/>
            <person name="Hiwatashi Y."/>
            <person name="Ishikawa M."/>
            <person name="Iwata M."/>
            <person name="Karol K.G."/>
            <person name="Koehler B."/>
            <person name="Kolukisaoglu U."/>
            <person name="Kubo M."/>
            <person name="Kurata T."/>
            <person name="Lalonde S."/>
            <person name="Li K."/>
            <person name="Li Y."/>
            <person name="Litt A."/>
            <person name="Lyons E."/>
            <person name="Manning G."/>
            <person name="Maruyama T."/>
            <person name="Michael T.P."/>
            <person name="Mikami K."/>
            <person name="Miyazaki S."/>
            <person name="Morinaga S."/>
            <person name="Murata T."/>
            <person name="Mueller-Roeber B."/>
            <person name="Nelson D.R."/>
            <person name="Obara M."/>
            <person name="Oguri Y."/>
            <person name="Olmstead R.G."/>
            <person name="Onodera N."/>
            <person name="Petersen B.L."/>
            <person name="Pils B."/>
            <person name="Prigge M."/>
            <person name="Rensing S.A."/>
            <person name="Riano-Pachon D.M."/>
            <person name="Roberts A.W."/>
            <person name="Sato Y."/>
            <person name="Scheller H.V."/>
            <person name="Schulz B."/>
            <person name="Schulz C."/>
            <person name="Shakirov E.V."/>
            <person name="Shibagaki N."/>
            <person name="Shinohara N."/>
            <person name="Shippen D.E."/>
            <person name="Soerensen I."/>
            <person name="Sotooka R."/>
            <person name="Sugimoto N."/>
            <person name="Sugita M."/>
            <person name="Sumikawa N."/>
            <person name="Tanurdzic M."/>
            <person name="Theissen G."/>
            <person name="Ulvskov P."/>
            <person name="Wakazuki S."/>
            <person name="Weng J.K."/>
            <person name="Willats W.W."/>
            <person name="Wipf D."/>
            <person name="Wolf P.G."/>
            <person name="Yang L."/>
            <person name="Zimmer A.D."/>
            <person name="Zhu Q."/>
            <person name="Mitros T."/>
            <person name="Hellsten U."/>
            <person name="Loque D."/>
            <person name="Otillar R."/>
            <person name="Salamov A."/>
            <person name="Schmutz J."/>
            <person name="Shapiro H."/>
            <person name="Lindquist E."/>
            <person name="Lucas S."/>
            <person name="Rokhsar D."/>
            <person name="Grigoriev I.V."/>
        </authorList>
    </citation>
    <scope>NUCLEOTIDE SEQUENCE [LARGE SCALE GENOMIC DNA]</scope>
</reference>
<dbReference type="STRING" id="88036.D8S6Y2"/>
<evidence type="ECO:0000313" key="2">
    <source>
        <dbReference type="Proteomes" id="UP000001514"/>
    </source>
</evidence>
<organism evidence="2">
    <name type="scientific">Selaginella moellendorffii</name>
    <name type="common">Spikemoss</name>
    <dbReference type="NCBI Taxonomy" id="88036"/>
    <lineage>
        <taxon>Eukaryota</taxon>
        <taxon>Viridiplantae</taxon>
        <taxon>Streptophyta</taxon>
        <taxon>Embryophyta</taxon>
        <taxon>Tracheophyta</taxon>
        <taxon>Lycopodiopsida</taxon>
        <taxon>Selaginellales</taxon>
        <taxon>Selaginellaceae</taxon>
        <taxon>Selaginella</taxon>
    </lineage>
</organism>
<protein>
    <submittedName>
        <fullName evidence="1">Uncharacterized protein</fullName>
    </submittedName>
</protein>
<dbReference type="HOGENOM" id="CLU_2311021_0_0_1"/>
<proteinExistence type="predicted"/>
<gene>
    <name evidence="1" type="ORF">SELMODRAFT_418721</name>
</gene>
<dbReference type="InParanoid" id="D8S6Y2"/>
<dbReference type="KEGG" id="smo:SELMODRAFT_418721"/>
<accession>D8S6Y2</accession>
<sequence length="100" mass="11525">MDLKRKASWKAVLISLRSILQIAFELDFTVCPVALKLRLMTSWVVVCDVWYVEPQTNDAPIGFSEKHAKRTLLRHNFIFIFLSESAIAKRAKVTKVALKY</sequence>
<evidence type="ECO:0000313" key="1">
    <source>
        <dbReference type="EMBL" id="EFJ19889.1"/>
    </source>
</evidence>
<dbReference type="Proteomes" id="UP000001514">
    <property type="component" value="Unassembled WGS sequence"/>
</dbReference>